<reference evidence="4 5" key="1">
    <citation type="submission" date="2020-06" db="EMBL/GenBank/DDBJ databases">
        <authorList>
            <person name="Li R."/>
            <person name="Bekaert M."/>
        </authorList>
    </citation>
    <scope>NUCLEOTIDE SEQUENCE [LARGE SCALE GENOMIC DNA]</scope>
    <source>
        <strain evidence="5">wild</strain>
    </source>
</reference>
<keyword evidence="1" id="KW-0820">tRNA-binding</keyword>
<evidence type="ECO:0000256" key="3">
    <source>
        <dbReference type="ARBA" id="ARBA00022884"/>
    </source>
</evidence>
<name>A0A6J7ZX01_MYTCO</name>
<dbReference type="Pfam" id="PF01195">
    <property type="entry name" value="Pept_tRNA_hydro"/>
    <property type="match status" value="1"/>
</dbReference>
<dbReference type="Proteomes" id="UP000507470">
    <property type="component" value="Unassembled WGS sequence"/>
</dbReference>
<proteinExistence type="predicted"/>
<dbReference type="OrthoDB" id="1711136at2759"/>
<dbReference type="Gene3D" id="3.40.50.1470">
    <property type="entry name" value="Peptidyl-tRNA hydrolase"/>
    <property type="match status" value="1"/>
</dbReference>
<dbReference type="PANTHER" id="PTHR17224:SF1">
    <property type="entry name" value="PEPTIDYL-TRNA HYDROLASE"/>
    <property type="match status" value="1"/>
</dbReference>
<dbReference type="EMBL" id="CACVKT020000198">
    <property type="protein sequence ID" value="CAC5357034.1"/>
    <property type="molecule type" value="Genomic_DNA"/>
</dbReference>
<dbReference type="GO" id="GO:0000049">
    <property type="term" value="F:tRNA binding"/>
    <property type="evidence" value="ECO:0007669"/>
    <property type="project" value="UniProtKB-KW"/>
</dbReference>
<keyword evidence="5" id="KW-1185">Reference proteome</keyword>
<evidence type="ECO:0000256" key="2">
    <source>
        <dbReference type="ARBA" id="ARBA00022801"/>
    </source>
</evidence>
<evidence type="ECO:0000313" key="5">
    <source>
        <dbReference type="Proteomes" id="UP000507470"/>
    </source>
</evidence>
<sequence>MTKFPNILKQSISNVSSFLRQQSENNAWKTYWITMQSTKYLHCTMASSFSFQSQNQKDFMVVGVGNHDMLETRHSVGMQVINQLANQLRVSWTNERKTCQGFVAIHTFENQQRCILLKPKVAMNVNGRSVQKAVKHYGILPENVYLIHDELDKAVGKFGFKYGGSARGHKGIHSVQQSLQSEDIPRLWVGIDRPVSKAEVADYVLRKFNADERKDISHTLDNCIQALNNEFQKQFGVKMLDAT</sequence>
<dbReference type="InterPro" id="IPR036416">
    <property type="entry name" value="Pept_tRNA_hydro_sf"/>
</dbReference>
<gene>
    <name evidence="4" type="ORF">MCOR_905</name>
</gene>
<dbReference type="EC" id="3.1.1.29" evidence="4"/>
<dbReference type="AlphaFoldDB" id="A0A6J7ZX01"/>
<organism evidence="4 5">
    <name type="scientific">Mytilus coruscus</name>
    <name type="common">Sea mussel</name>
    <dbReference type="NCBI Taxonomy" id="42192"/>
    <lineage>
        <taxon>Eukaryota</taxon>
        <taxon>Metazoa</taxon>
        <taxon>Spiralia</taxon>
        <taxon>Lophotrochozoa</taxon>
        <taxon>Mollusca</taxon>
        <taxon>Bivalvia</taxon>
        <taxon>Autobranchia</taxon>
        <taxon>Pteriomorphia</taxon>
        <taxon>Mytilida</taxon>
        <taxon>Mytiloidea</taxon>
        <taxon>Mytilidae</taxon>
        <taxon>Mytilinae</taxon>
        <taxon>Mytilus</taxon>
    </lineage>
</organism>
<evidence type="ECO:0000256" key="1">
    <source>
        <dbReference type="ARBA" id="ARBA00022555"/>
    </source>
</evidence>
<protein>
    <submittedName>
        <fullName evidence="4">PTH1</fullName>
        <ecNumber evidence="4">3.1.1.29</ecNumber>
    </submittedName>
</protein>
<evidence type="ECO:0000313" key="4">
    <source>
        <dbReference type="EMBL" id="CAC5357034.1"/>
    </source>
</evidence>
<dbReference type="InterPro" id="IPR001328">
    <property type="entry name" value="Pept_tRNA_hydro"/>
</dbReference>
<dbReference type="SUPFAM" id="SSF53178">
    <property type="entry name" value="Peptidyl-tRNA hydrolase-like"/>
    <property type="match status" value="1"/>
</dbReference>
<dbReference type="NCBIfam" id="TIGR00447">
    <property type="entry name" value="pth"/>
    <property type="match status" value="1"/>
</dbReference>
<keyword evidence="3" id="KW-0694">RNA-binding</keyword>
<dbReference type="GO" id="GO:0004045">
    <property type="term" value="F:peptidyl-tRNA hydrolase activity"/>
    <property type="evidence" value="ECO:0007669"/>
    <property type="project" value="UniProtKB-EC"/>
</dbReference>
<accession>A0A6J7ZX01</accession>
<dbReference type="PANTHER" id="PTHR17224">
    <property type="entry name" value="PEPTIDYL-TRNA HYDROLASE"/>
    <property type="match status" value="1"/>
</dbReference>
<keyword evidence="2 4" id="KW-0378">Hydrolase</keyword>